<dbReference type="Pfam" id="PF08448">
    <property type="entry name" value="PAS_4"/>
    <property type="match status" value="1"/>
</dbReference>
<evidence type="ECO:0000313" key="14">
    <source>
        <dbReference type="Proteomes" id="UP000620139"/>
    </source>
</evidence>
<dbReference type="InterPro" id="IPR003594">
    <property type="entry name" value="HATPase_dom"/>
</dbReference>
<dbReference type="Pfam" id="PF00512">
    <property type="entry name" value="HisKA"/>
    <property type="match status" value="1"/>
</dbReference>
<evidence type="ECO:0000256" key="8">
    <source>
        <dbReference type="ARBA" id="ARBA00070152"/>
    </source>
</evidence>
<dbReference type="CDD" id="cd00130">
    <property type="entry name" value="PAS"/>
    <property type="match status" value="2"/>
</dbReference>
<dbReference type="SMART" id="SM00091">
    <property type="entry name" value="PAS"/>
    <property type="match status" value="3"/>
</dbReference>
<dbReference type="SMART" id="SM00388">
    <property type="entry name" value="HisKA"/>
    <property type="match status" value="1"/>
</dbReference>
<dbReference type="Gene3D" id="1.10.287.130">
    <property type="match status" value="1"/>
</dbReference>
<dbReference type="SMART" id="SM00387">
    <property type="entry name" value="HATPase_c"/>
    <property type="match status" value="1"/>
</dbReference>
<dbReference type="CDD" id="cd00082">
    <property type="entry name" value="HisKA"/>
    <property type="match status" value="1"/>
</dbReference>
<comment type="catalytic activity">
    <reaction evidence="1">
        <text>ATP + protein L-histidine = ADP + protein N-phospho-L-histidine.</text>
        <dbReference type="EC" id="2.7.13.3"/>
    </reaction>
</comment>
<evidence type="ECO:0000256" key="2">
    <source>
        <dbReference type="ARBA" id="ARBA00012438"/>
    </source>
</evidence>
<comment type="function">
    <text evidence="7">Member of the two-component regulatory system BvgS/BvgA. Phosphorylates BvgA via a four-step phosphorelay in response to environmental signals.</text>
</comment>
<dbReference type="InterPro" id="IPR035965">
    <property type="entry name" value="PAS-like_dom_sf"/>
</dbReference>
<comment type="caution">
    <text evidence="13">The sequence shown here is derived from an EMBL/GenBank/DDBJ whole genome shotgun (WGS) entry which is preliminary data.</text>
</comment>
<keyword evidence="3 9" id="KW-0597">Phosphoprotein</keyword>
<dbReference type="SUPFAM" id="SSF55874">
    <property type="entry name" value="ATPase domain of HSP90 chaperone/DNA topoisomerase II/histidine kinase"/>
    <property type="match status" value="1"/>
</dbReference>
<evidence type="ECO:0000313" key="13">
    <source>
        <dbReference type="EMBL" id="MBH9551687.1"/>
    </source>
</evidence>
<dbReference type="InterPro" id="IPR011006">
    <property type="entry name" value="CheY-like_superfamily"/>
</dbReference>
<dbReference type="PRINTS" id="PR00344">
    <property type="entry name" value="BCTRLSENSOR"/>
</dbReference>
<evidence type="ECO:0000256" key="1">
    <source>
        <dbReference type="ARBA" id="ARBA00000085"/>
    </source>
</evidence>
<organism evidence="13 14">
    <name type="scientific">Inhella gelatinilytica</name>
    <dbReference type="NCBI Taxonomy" id="2795030"/>
    <lineage>
        <taxon>Bacteria</taxon>
        <taxon>Pseudomonadati</taxon>
        <taxon>Pseudomonadota</taxon>
        <taxon>Betaproteobacteria</taxon>
        <taxon>Burkholderiales</taxon>
        <taxon>Sphaerotilaceae</taxon>
        <taxon>Inhella</taxon>
    </lineage>
</organism>
<dbReference type="InterPro" id="IPR000014">
    <property type="entry name" value="PAS"/>
</dbReference>
<keyword evidence="5" id="KW-0902">Two-component regulatory system</keyword>
<dbReference type="SUPFAM" id="SSF52172">
    <property type="entry name" value="CheY-like"/>
    <property type="match status" value="1"/>
</dbReference>
<dbReference type="PROSITE" id="PS50110">
    <property type="entry name" value="RESPONSE_REGULATORY"/>
    <property type="match status" value="1"/>
</dbReference>
<keyword evidence="6" id="KW-0843">Virulence</keyword>
<dbReference type="InterPro" id="IPR005467">
    <property type="entry name" value="His_kinase_dom"/>
</dbReference>
<dbReference type="GO" id="GO:0006355">
    <property type="term" value="P:regulation of DNA-templated transcription"/>
    <property type="evidence" value="ECO:0007669"/>
    <property type="project" value="InterPro"/>
</dbReference>
<dbReference type="InterPro" id="IPR036097">
    <property type="entry name" value="HisK_dim/P_sf"/>
</dbReference>
<dbReference type="InterPro" id="IPR003661">
    <property type="entry name" value="HisK_dim/P_dom"/>
</dbReference>
<proteinExistence type="predicted"/>
<dbReference type="EC" id="2.7.13.3" evidence="2"/>
<feature type="modified residue" description="4-aspartylphosphate" evidence="9">
    <location>
        <position position="1003"/>
    </location>
</feature>
<dbReference type="Gene3D" id="3.40.50.2300">
    <property type="match status" value="1"/>
</dbReference>
<dbReference type="SUPFAM" id="SSF47384">
    <property type="entry name" value="Homodimeric domain of signal transducing histidine kinase"/>
    <property type="match status" value="1"/>
</dbReference>
<dbReference type="InterPro" id="IPR036890">
    <property type="entry name" value="HATPase_C_sf"/>
</dbReference>
<dbReference type="PANTHER" id="PTHR45339:SF3">
    <property type="entry name" value="HISTIDINE KINASE"/>
    <property type="match status" value="1"/>
</dbReference>
<dbReference type="EMBL" id="JAEDAL010000001">
    <property type="protein sequence ID" value="MBH9551687.1"/>
    <property type="molecule type" value="Genomic_DNA"/>
</dbReference>
<reference evidence="13" key="1">
    <citation type="submission" date="2020-12" db="EMBL/GenBank/DDBJ databases">
        <title>The genome sequence of Inhella sp. 4Y17.</title>
        <authorList>
            <person name="Liu Y."/>
        </authorList>
    </citation>
    <scope>NUCLEOTIDE SEQUENCE</scope>
    <source>
        <strain evidence="13">4Y10</strain>
    </source>
</reference>
<evidence type="ECO:0000256" key="4">
    <source>
        <dbReference type="ARBA" id="ARBA00022729"/>
    </source>
</evidence>
<dbReference type="RefSeq" id="WP_198099289.1">
    <property type="nucleotide sequence ID" value="NZ_JAEDAL010000001.1"/>
</dbReference>
<dbReference type="Pfam" id="PF00072">
    <property type="entry name" value="Response_reg"/>
    <property type="match status" value="1"/>
</dbReference>
<dbReference type="CDD" id="cd17546">
    <property type="entry name" value="REC_hyHK_CKI1_RcsC-like"/>
    <property type="match status" value="1"/>
</dbReference>
<evidence type="ECO:0000256" key="6">
    <source>
        <dbReference type="ARBA" id="ARBA00023026"/>
    </source>
</evidence>
<dbReference type="CDD" id="cd16922">
    <property type="entry name" value="HATPase_EvgS-ArcB-TorS-like"/>
    <property type="match status" value="1"/>
</dbReference>
<gene>
    <name evidence="13" type="ORF">I7X43_02395</name>
</gene>
<evidence type="ECO:0000256" key="7">
    <source>
        <dbReference type="ARBA" id="ARBA00058004"/>
    </source>
</evidence>
<dbReference type="Gene3D" id="3.30.565.10">
    <property type="entry name" value="Histidine kinase-like ATPase, C-terminal domain"/>
    <property type="match status" value="1"/>
</dbReference>
<sequence length="1088" mass="120674">MITHVRSQLTQREFWLALLVSAVLAAGSLSLWQRSQLSHAEAQANELLAKSRDLEELWRTKLAKAELLLRGLKSFWDASAEVTPEEFSQYVETLRLDRTNPYVTTLGVLVLEGEHPRWLRVRARQDATTNQHRHEAQLPEIPVLQIGLGMPGEVRLEGVNTQGLYMLLPVRIPAPRGGASAHATGFAAIYVDAKPLMKSLAERLTPHERFELTPLTRATPQTQGPPGPEALRILDHGGHHWNLRVWALPRQPDPDTHWLAILGLLGSMGFGLLTWLGLRHWRRKNAWELELHQRVQELTSDLNATLDAVPDLLFEVDLEGRYLDFRAQQPELLAVPPEHFLGRTVREVLPPSAAQKVMETLAEAQRTGRSQGRCIHLQVPEGSRWFELSVARKSRPSGPPHFVVLSRDITSRMAVQNALAANREVLAEAQSLARMGHFRTLPDRAKWEASPSCLQLLGLSPTSDLDLESLCAQVQIEDQPRLRAWFGALGHGGWRHEIELRITSGAEGKGRWVQLTSSADQSGLYTLQDIDARKHAEQELTDLNERNRRLFDDNPTPMWVFALDDLRFLDVNEAAVRLYGYSRAEFLRMSLADIRPPEDVATLVQTVQATLGQKTNQLGQWRHRRKNGTVFPVEITAHSIDFGGVAARLVLALDITERQALDDELRAQQAHLEREVLARTAELAAAAQAAKAANRAKSAFLANMSHELRTPMHGVMGMIDMAKKHMQDPVGTSQLDKAKQAAERLLGIINDILDLSKIEADRLTLEEAPLRLRCITDQLVATLGPSAAAKDLPLRIEMPSALLQRPLRGDPLRLSQVLFNLVGNAIKFTAEGEVCLRAQALSESATALEIRFEVSDTGVGIDPAVLPRLFQSFEQADNSMARAYGGTGLGLSICKRLVQMMGGNVGVASTPGQGSTFWFTVTLHKGDEESTPPSSFVVGEAPASRLRGHFSGTRLLLAEDEPINRDIAMGMLAEVGLQVDIAENGQQAVELARQRAYAVILMDMQMPLLDGPAAARAIRADSLNRDTPILALTANAFDEDRQVCLDAGMNEHICKPVDEENLYRTLLAWLEVRTILPLPRDATRRPAP</sequence>
<keyword evidence="4" id="KW-0732">Signal</keyword>
<evidence type="ECO:0000259" key="12">
    <source>
        <dbReference type="PROSITE" id="PS50112"/>
    </source>
</evidence>
<dbReference type="Gene3D" id="3.30.450.20">
    <property type="entry name" value="PAS domain"/>
    <property type="match status" value="3"/>
</dbReference>
<dbReference type="Proteomes" id="UP000620139">
    <property type="component" value="Unassembled WGS sequence"/>
</dbReference>
<dbReference type="PANTHER" id="PTHR45339">
    <property type="entry name" value="HYBRID SIGNAL TRANSDUCTION HISTIDINE KINASE J"/>
    <property type="match status" value="1"/>
</dbReference>
<dbReference type="NCBIfam" id="TIGR00229">
    <property type="entry name" value="sensory_box"/>
    <property type="match status" value="2"/>
</dbReference>
<dbReference type="InterPro" id="IPR004358">
    <property type="entry name" value="Sig_transdc_His_kin-like_C"/>
</dbReference>
<dbReference type="Pfam" id="PF02518">
    <property type="entry name" value="HATPase_c"/>
    <property type="match status" value="1"/>
</dbReference>
<name>A0A931NC78_9BURK</name>
<dbReference type="PROSITE" id="PS50109">
    <property type="entry name" value="HIS_KIN"/>
    <property type="match status" value="1"/>
</dbReference>
<keyword evidence="14" id="KW-1185">Reference proteome</keyword>
<accession>A0A931NC78</accession>
<dbReference type="GO" id="GO:0000155">
    <property type="term" value="F:phosphorelay sensor kinase activity"/>
    <property type="evidence" value="ECO:0007669"/>
    <property type="project" value="InterPro"/>
</dbReference>
<dbReference type="SMART" id="SM00448">
    <property type="entry name" value="REC"/>
    <property type="match status" value="1"/>
</dbReference>
<protein>
    <recommendedName>
        <fullName evidence="8">Virulence sensor protein BvgS</fullName>
        <ecNumber evidence="2">2.7.13.3</ecNumber>
    </recommendedName>
</protein>
<dbReference type="PROSITE" id="PS50112">
    <property type="entry name" value="PAS"/>
    <property type="match status" value="2"/>
</dbReference>
<feature type="domain" description="PAS" evidence="12">
    <location>
        <begin position="543"/>
        <end position="614"/>
    </location>
</feature>
<feature type="domain" description="PAS" evidence="12">
    <location>
        <begin position="298"/>
        <end position="368"/>
    </location>
</feature>
<dbReference type="InterPro" id="IPR001789">
    <property type="entry name" value="Sig_transdc_resp-reg_receiver"/>
</dbReference>
<evidence type="ECO:0000256" key="9">
    <source>
        <dbReference type="PROSITE-ProRule" id="PRU00169"/>
    </source>
</evidence>
<evidence type="ECO:0000256" key="5">
    <source>
        <dbReference type="ARBA" id="ARBA00023012"/>
    </source>
</evidence>
<dbReference type="SUPFAM" id="SSF55785">
    <property type="entry name" value="PYP-like sensor domain (PAS domain)"/>
    <property type="match status" value="2"/>
</dbReference>
<dbReference type="InterPro" id="IPR013767">
    <property type="entry name" value="PAS_fold"/>
</dbReference>
<dbReference type="AlphaFoldDB" id="A0A931NC78"/>
<dbReference type="InterPro" id="IPR013656">
    <property type="entry name" value="PAS_4"/>
</dbReference>
<feature type="domain" description="Response regulatory" evidence="11">
    <location>
        <begin position="954"/>
        <end position="1070"/>
    </location>
</feature>
<dbReference type="FunFam" id="3.30.565.10:FF:000010">
    <property type="entry name" value="Sensor histidine kinase RcsC"/>
    <property type="match status" value="1"/>
</dbReference>
<evidence type="ECO:0000256" key="3">
    <source>
        <dbReference type="ARBA" id="ARBA00022553"/>
    </source>
</evidence>
<dbReference type="Pfam" id="PF00989">
    <property type="entry name" value="PAS"/>
    <property type="match status" value="1"/>
</dbReference>
<evidence type="ECO:0000259" key="11">
    <source>
        <dbReference type="PROSITE" id="PS50110"/>
    </source>
</evidence>
<feature type="domain" description="Histidine kinase" evidence="10">
    <location>
        <begin position="703"/>
        <end position="925"/>
    </location>
</feature>
<evidence type="ECO:0000259" key="10">
    <source>
        <dbReference type="PROSITE" id="PS50109"/>
    </source>
</evidence>